<dbReference type="Proteomes" id="UP001212602">
    <property type="component" value="Unassembled WGS sequence"/>
</dbReference>
<dbReference type="AlphaFoldDB" id="A0AAE3T072"/>
<evidence type="ECO:0000256" key="1">
    <source>
        <dbReference type="SAM" id="MobiDB-lite"/>
    </source>
</evidence>
<feature type="region of interest" description="Disordered" evidence="1">
    <location>
        <begin position="260"/>
        <end position="281"/>
    </location>
</feature>
<organism evidence="2 3">
    <name type="scientific">Xenophilus arseniciresistens</name>
    <dbReference type="NCBI Taxonomy" id="1283306"/>
    <lineage>
        <taxon>Bacteria</taxon>
        <taxon>Pseudomonadati</taxon>
        <taxon>Pseudomonadota</taxon>
        <taxon>Betaproteobacteria</taxon>
        <taxon>Burkholderiales</taxon>
        <taxon>Comamonadaceae</taxon>
        <taxon>Xenophilus</taxon>
    </lineage>
</organism>
<name>A0AAE3T072_9BURK</name>
<dbReference type="EMBL" id="JAQIPB010000006">
    <property type="protein sequence ID" value="MDA7417290.1"/>
    <property type="molecule type" value="Genomic_DNA"/>
</dbReference>
<reference evidence="2" key="1">
    <citation type="submission" date="2023-01" db="EMBL/GenBank/DDBJ databases">
        <title>Xenophilus mangrovi sp. nov., isolated from soil of Mangrove nature reserve.</title>
        <authorList>
            <person name="Xu S."/>
            <person name="Liu Z."/>
            <person name="Xu Y."/>
        </authorList>
    </citation>
    <scope>NUCLEOTIDE SEQUENCE</scope>
    <source>
        <strain evidence="2">YW8</strain>
    </source>
</reference>
<dbReference type="Gene3D" id="3.40.50.300">
    <property type="entry name" value="P-loop containing nucleotide triphosphate hydrolases"/>
    <property type="match status" value="1"/>
</dbReference>
<proteinExistence type="predicted"/>
<dbReference type="SUPFAM" id="SSF52540">
    <property type="entry name" value="P-loop containing nucleoside triphosphate hydrolases"/>
    <property type="match status" value="1"/>
</dbReference>
<dbReference type="NCBIfam" id="NF033429">
    <property type="entry name" value="ImuA_translesion"/>
    <property type="match status" value="1"/>
</dbReference>
<sequence>MSSSALHAVSAVDPAAFREQGIWRADELDGSSEAACSTGHAALDAELPGGGWPLGALTELLQSEPTQPLWPLLLPALALTVAQRPSARVVLVAPPLPPFGPALAAGGLPSAALLCVQAQAAAERLWASEQALRCADVGAVLVWLPQSRVADLRRLQLAAARQGGLLFALRPSSQAQQASPARLRLAMELLPAPADAPALMSLQLLKRRGPPAVRPVQVPAQPLPLQALLAAAHARRQVLAPSGAAAAPVAGARVLSWPGARGAGPSSSTGHALDRPSLVGA</sequence>
<comment type="caution">
    <text evidence="2">The sequence shown here is derived from an EMBL/GenBank/DDBJ whole genome shotgun (WGS) entry which is preliminary data.</text>
</comment>
<evidence type="ECO:0000313" key="2">
    <source>
        <dbReference type="EMBL" id="MDA7417290.1"/>
    </source>
</evidence>
<gene>
    <name evidence="2" type="primary">imuA</name>
    <name evidence="2" type="ORF">PGB34_13045</name>
</gene>
<evidence type="ECO:0000313" key="3">
    <source>
        <dbReference type="Proteomes" id="UP001212602"/>
    </source>
</evidence>
<dbReference type="InterPro" id="IPR027417">
    <property type="entry name" value="P-loop_NTPase"/>
</dbReference>
<dbReference type="RefSeq" id="WP_271428531.1">
    <property type="nucleotide sequence ID" value="NZ_JAQIPB010000006.1"/>
</dbReference>
<keyword evidence="3" id="KW-1185">Reference proteome</keyword>
<accession>A0AAE3T072</accession>
<dbReference type="InterPro" id="IPR047610">
    <property type="entry name" value="ImuA_translesion"/>
</dbReference>
<protein>
    <submittedName>
        <fullName evidence="2">Translesion DNA synthesis-associated protein ImuA</fullName>
    </submittedName>
</protein>